<comment type="subcellular location">
    <subcellularLocation>
        <location evidence="2">Cytoplasm</location>
    </subcellularLocation>
</comment>
<dbReference type="InterPro" id="IPR009242">
    <property type="entry name" value="DUF896"/>
</dbReference>
<dbReference type="HAMAP" id="MF_01103">
    <property type="entry name" value="UPF0291"/>
    <property type="match status" value="1"/>
</dbReference>
<name>A0A0R2F3C4_9LACO</name>
<dbReference type="OrthoDB" id="390105at2"/>
<comment type="similarity">
    <text evidence="2">Belongs to the UPF0291 family.</text>
</comment>
<accession>A0A0R2F3C4</accession>
<evidence type="ECO:0000256" key="2">
    <source>
        <dbReference type="HAMAP-Rule" id="MF_01103"/>
    </source>
</evidence>
<dbReference type="AlphaFoldDB" id="A0A0R2F3C4"/>
<dbReference type="RefSeq" id="WP_054661402.1">
    <property type="nucleotide sequence ID" value="NZ_AYZJ01000034.1"/>
</dbReference>
<dbReference type="STRING" id="1423730.FC75_GL001901"/>
<dbReference type="Pfam" id="PF05979">
    <property type="entry name" value="DUF896"/>
    <property type="match status" value="1"/>
</dbReference>
<reference evidence="3 4" key="1">
    <citation type="journal article" date="2015" name="Genome Announc.">
        <title>Expanding the biotechnology potential of lactobacilli through comparative genomics of 213 strains and associated genera.</title>
        <authorList>
            <person name="Sun Z."/>
            <person name="Harris H.M."/>
            <person name="McCann A."/>
            <person name="Guo C."/>
            <person name="Argimon S."/>
            <person name="Zhang W."/>
            <person name="Yang X."/>
            <person name="Jeffery I.B."/>
            <person name="Cooney J.C."/>
            <person name="Kagawa T.F."/>
            <person name="Liu W."/>
            <person name="Song Y."/>
            <person name="Salvetti E."/>
            <person name="Wrobel A."/>
            <person name="Rasinkangas P."/>
            <person name="Parkhill J."/>
            <person name="Rea M.C."/>
            <person name="O'Sullivan O."/>
            <person name="Ritari J."/>
            <person name="Douillard F.P."/>
            <person name="Paul Ross R."/>
            <person name="Yang R."/>
            <person name="Briner A.E."/>
            <person name="Felis G.E."/>
            <person name="de Vos W.M."/>
            <person name="Barrangou R."/>
            <person name="Klaenhammer T.R."/>
            <person name="Caufield P.W."/>
            <person name="Cui Y."/>
            <person name="Zhang H."/>
            <person name="O'Toole P.W."/>
        </authorList>
    </citation>
    <scope>NUCLEOTIDE SEQUENCE [LARGE SCALE GENOMIC DNA]</scope>
    <source>
        <strain evidence="3 4">DSM 22697</strain>
    </source>
</reference>
<dbReference type="SUPFAM" id="SSF158221">
    <property type="entry name" value="YnzC-like"/>
    <property type="match status" value="1"/>
</dbReference>
<organism evidence="3 4">
    <name type="scientific">Lacticaseibacillus camelliae DSM 22697 = JCM 13995</name>
    <dbReference type="NCBI Taxonomy" id="1423730"/>
    <lineage>
        <taxon>Bacteria</taxon>
        <taxon>Bacillati</taxon>
        <taxon>Bacillota</taxon>
        <taxon>Bacilli</taxon>
        <taxon>Lactobacillales</taxon>
        <taxon>Lactobacillaceae</taxon>
        <taxon>Lacticaseibacillus</taxon>
    </lineage>
</organism>
<evidence type="ECO:0000313" key="4">
    <source>
        <dbReference type="Proteomes" id="UP000050865"/>
    </source>
</evidence>
<keyword evidence="1 2" id="KW-0963">Cytoplasm</keyword>
<dbReference type="PATRIC" id="fig|1423730.4.peg.1977"/>
<comment type="caution">
    <text evidence="3">The sequence shown here is derived from an EMBL/GenBank/DDBJ whole genome shotgun (WGS) entry which is preliminary data.</text>
</comment>
<evidence type="ECO:0000313" key="3">
    <source>
        <dbReference type="EMBL" id="KRN22262.1"/>
    </source>
</evidence>
<dbReference type="PANTHER" id="PTHR37300">
    <property type="entry name" value="UPF0291 PROTEIN CBO2609/CLC_2481"/>
    <property type="match status" value="1"/>
</dbReference>
<protein>
    <recommendedName>
        <fullName evidence="2">UPF0291 protein FC75_GL001901</fullName>
    </recommendedName>
</protein>
<dbReference type="GO" id="GO:0005737">
    <property type="term" value="C:cytoplasm"/>
    <property type="evidence" value="ECO:0007669"/>
    <property type="project" value="UniProtKB-SubCell"/>
</dbReference>
<dbReference type="Proteomes" id="UP000050865">
    <property type="component" value="Unassembled WGS sequence"/>
</dbReference>
<evidence type="ECO:0000256" key="1">
    <source>
        <dbReference type="ARBA" id="ARBA00022490"/>
    </source>
</evidence>
<proteinExistence type="inferred from homology"/>
<dbReference type="PANTHER" id="PTHR37300:SF1">
    <property type="entry name" value="UPF0291 PROTEIN YNZC"/>
    <property type="match status" value="1"/>
</dbReference>
<dbReference type="Gene3D" id="1.10.287.540">
    <property type="entry name" value="Helix hairpin bin"/>
    <property type="match status" value="1"/>
</dbReference>
<sequence>MAQQPQERIDRINELAHKAKAEGLTEEEKAERQKLREAYLKDFRAGFADQLETTQFFDKQGHEITPKKVREVQRKRGLRKD</sequence>
<gene>
    <name evidence="3" type="ORF">FC75_GL001901</name>
</gene>
<dbReference type="EMBL" id="AYZJ01000034">
    <property type="protein sequence ID" value="KRN22262.1"/>
    <property type="molecule type" value="Genomic_DNA"/>
</dbReference>
<keyword evidence="4" id="KW-1185">Reference proteome</keyword>